<dbReference type="Pfam" id="PF13927">
    <property type="entry name" value="Ig_3"/>
    <property type="match status" value="1"/>
</dbReference>
<dbReference type="InterPro" id="IPR003598">
    <property type="entry name" value="Ig_sub2"/>
</dbReference>
<keyword evidence="7" id="KW-1185">Reference proteome</keyword>
<dbReference type="SUPFAM" id="SSF48726">
    <property type="entry name" value="Immunoglobulin"/>
    <property type="match status" value="4"/>
</dbReference>
<keyword evidence="4" id="KW-0812">Transmembrane</keyword>
<dbReference type="GO" id="GO:0007166">
    <property type="term" value="P:cell surface receptor signaling pathway"/>
    <property type="evidence" value="ECO:0007669"/>
    <property type="project" value="TreeGrafter"/>
</dbReference>
<keyword evidence="4" id="KW-0472">Membrane</keyword>
<dbReference type="GO" id="GO:0009897">
    <property type="term" value="C:external side of plasma membrane"/>
    <property type="evidence" value="ECO:0007669"/>
    <property type="project" value="TreeGrafter"/>
</dbReference>
<evidence type="ECO:0000256" key="4">
    <source>
        <dbReference type="SAM" id="Phobius"/>
    </source>
</evidence>
<dbReference type="SMART" id="SM00409">
    <property type="entry name" value="IG"/>
    <property type="match status" value="4"/>
</dbReference>
<name>A0A671UVI3_SPAAU</name>
<dbReference type="FunFam" id="2.60.40.10:FF:001607">
    <property type="entry name" value="Leukocyte immune-type receptor TS32.15 L2.5a"/>
    <property type="match status" value="2"/>
</dbReference>
<dbReference type="Pfam" id="PF13895">
    <property type="entry name" value="Ig_2"/>
    <property type="match status" value="1"/>
</dbReference>
<reference evidence="6" key="3">
    <citation type="submission" date="2025-09" db="UniProtKB">
        <authorList>
            <consortium name="Ensembl"/>
        </authorList>
    </citation>
    <scope>IDENTIFICATION</scope>
</reference>
<keyword evidence="4" id="KW-1133">Transmembrane helix</keyword>
<dbReference type="PANTHER" id="PTHR11481:SF64">
    <property type="entry name" value="FC RECEPTOR-LIKE PROTEIN 4"/>
    <property type="match status" value="1"/>
</dbReference>
<dbReference type="Gene3D" id="2.60.40.10">
    <property type="entry name" value="Immunoglobulins"/>
    <property type="match status" value="5"/>
</dbReference>
<evidence type="ECO:0000256" key="1">
    <source>
        <dbReference type="ARBA" id="ARBA00022729"/>
    </source>
</evidence>
<dbReference type="InterPro" id="IPR007110">
    <property type="entry name" value="Ig-like_dom"/>
</dbReference>
<dbReference type="Proteomes" id="UP000472265">
    <property type="component" value="Chromosome 10"/>
</dbReference>
<dbReference type="AlphaFoldDB" id="A0A671UVI3"/>
<protein>
    <recommendedName>
        <fullName evidence="5">Ig-like domain-containing protein</fullName>
    </recommendedName>
</protein>
<dbReference type="InterPro" id="IPR013783">
    <property type="entry name" value="Ig-like_fold"/>
</dbReference>
<evidence type="ECO:0000256" key="2">
    <source>
        <dbReference type="ARBA" id="ARBA00023157"/>
    </source>
</evidence>
<feature type="domain" description="Ig-like" evidence="5">
    <location>
        <begin position="7"/>
        <end position="85"/>
    </location>
</feature>
<dbReference type="InterPro" id="IPR013151">
    <property type="entry name" value="Immunoglobulin_dom"/>
</dbReference>
<accession>A0A671UVI3</accession>
<reference evidence="6" key="2">
    <citation type="submission" date="2025-08" db="UniProtKB">
        <authorList>
            <consortium name="Ensembl"/>
        </authorList>
    </citation>
    <scope>IDENTIFICATION</scope>
</reference>
<feature type="domain" description="Ig-like" evidence="5">
    <location>
        <begin position="228"/>
        <end position="314"/>
    </location>
</feature>
<evidence type="ECO:0000313" key="7">
    <source>
        <dbReference type="Proteomes" id="UP000472265"/>
    </source>
</evidence>
<dbReference type="GeneTree" id="ENSGT00940000163711"/>
<proteinExistence type="predicted"/>
<dbReference type="InParanoid" id="A0A671UVI3"/>
<dbReference type="PANTHER" id="PTHR11481">
    <property type="entry name" value="IMMUNOGLOBULIN FC RECEPTOR"/>
    <property type="match status" value="1"/>
</dbReference>
<keyword evidence="3" id="KW-0393">Immunoglobulin domain</keyword>
<reference evidence="6" key="1">
    <citation type="submission" date="2021-04" db="EMBL/GenBank/DDBJ databases">
        <authorList>
            <consortium name="Wellcome Sanger Institute Data Sharing"/>
        </authorList>
    </citation>
    <scope>NUCLEOTIDE SEQUENCE [LARGE SCALE GENOMIC DNA]</scope>
</reference>
<dbReference type="InterPro" id="IPR050488">
    <property type="entry name" value="Ig_Fc_receptor"/>
</dbReference>
<dbReference type="InterPro" id="IPR036179">
    <property type="entry name" value="Ig-like_dom_sf"/>
</dbReference>
<sequence length="531" mass="60810">STKMVIPNKAVVTLQPNWSEIYRGETITLRCEIKDGGDTEWEYEWRTTSSEKPSNQNEHSIRSVSASHSGVYRCKGRKKSEKSSTDWSDPFILTVSDSKSHHISFKVKIIQFIKRLFWFMYIFKVNSQYVLIVENVFDPLSIHVFILKNHVPTEPQSVLTVSPSWLSAGASVTLNCSVKDQSAGWRFYWYKTTHTAGYEGVYWCRGGRGEPLYYTEYSDSVTIYKYVPNKAVVTLQPNWSEIYRGETITLRCEIQGGGDIKWTYEWTKDDVNTLSTYNECRIISATEAHSGEYRCKGRRDSYSSTQWSDVIKLTVSHNFHSSASLTVSPDRAQHFTSDSVSLSCEGNSTEWRVKRLSPEDRYLSDCTIWGTMTGSTCKLKTNWLSDAVYWCESGSGEFSNAVNITIQGMILLYFVFLLLTGDSVSLSCKLRRQTFPASVLIYHNERLIQSDTRWELNISAVSKSDEGFYKCQHSGQESAQSWMSVQVSRPERSSFPVLLIVGLICGIILIILLLLLYRYRHSKGETFFFCY</sequence>
<dbReference type="GO" id="GO:0004888">
    <property type="term" value="F:transmembrane signaling receptor activity"/>
    <property type="evidence" value="ECO:0007669"/>
    <property type="project" value="TreeGrafter"/>
</dbReference>
<keyword evidence="1" id="KW-0732">Signal</keyword>
<dbReference type="InterPro" id="IPR003599">
    <property type="entry name" value="Ig_sub"/>
</dbReference>
<dbReference type="Ensembl" id="ENSSAUT00010017533.1">
    <property type="protein sequence ID" value="ENSSAUP00010016565.1"/>
    <property type="gene ID" value="ENSSAUG00010007613.1"/>
</dbReference>
<feature type="domain" description="Ig-like" evidence="5">
    <location>
        <begin position="421"/>
        <end position="488"/>
    </location>
</feature>
<evidence type="ECO:0000259" key="5">
    <source>
        <dbReference type="PROSITE" id="PS50835"/>
    </source>
</evidence>
<dbReference type="SMART" id="SM00408">
    <property type="entry name" value="IGc2"/>
    <property type="match status" value="3"/>
</dbReference>
<dbReference type="Pfam" id="PF00047">
    <property type="entry name" value="ig"/>
    <property type="match status" value="1"/>
</dbReference>
<evidence type="ECO:0000256" key="3">
    <source>
        <dbReference type="ARBA" id="ARBA00023319"/>
    </source>
</evidence>
<feature type="domain" description="Ig-like" evidence="5">
    <location>
        <begin position="155"/>
        <end position="191"/>
    </location>
</feature>
<keyword evidence="2" id="KW-1015">Disulfide bond</keyword>
<feature type="transmembrane region" description="Helical" evidence="4">
    <location>
        <begin position="495"/>
        <end position="517"/>
    </location>
</feature>
<dbReference type="PROSITE" id="PS50835">
    <property type="entry name" value="IG_LIKE"/>
    <property type="match status" value="4"/>
</dbReference>
<organism evidence="6 7">
    <name type="scientific">Sparus aurata</name>
    <name type="common">Gilthead sea bream</name>
    <dbReference type="NCBI Taxonomy" id="8175"/>
    <lineage>
        <taxon>Eukaryota</taxon>
        <taxon>Metazoa</taxon>
        <taxon>Chordata</taxon>
        <taxon>Craniata</taxon>
        <taxon>Vertebrata</taxon>
        <taxon>Euteleostomi</taxon>
        <taxon>Actinopterygii</taxon>
        <taxon>Neopterygii</taxon>
        <taxon>Teleostei</taxon>
        <taxon>Neoteleostei</taxon>
        <taxon>Acanthomorphata</taxon>
        <taxon>Eupercaria</taxon>
        <taxon>Spariformes</taxon>
        <taxon>Sparidae</taxon>
        <taxon>Sparus</taxon>
    </lineage>
</organism>
<dbReference type="GO" id="GO:0006955">
    <property type="term" value="P:immune response"/>
    <property type="evidence" value="ECO:0007669"/>
    <property type="project" value="TreeGrafter"/>
</dbReference>
<evidence type="ECO:0000313" key="6">
    <source>
        <dbReference type="Ensembl" id="ENSSAUP00010016565.1"/>
    </source>
</evidence>